<protein>
    <recommendedName>
        <fullName evidence="2">BTB domain-containing protein</fullName>
    </recommendedName>
</protein>
<keyword evidence="4" id="KW-1185">Reference proteome</keyword>
<dbReference type="InterPro" id="IPR000210">
    <property type="entry name" value="BTB/POZ_dom"/>
</dbReference>
<feature type="compositionally biased region" description="Low complexity" evidence="1">
    <location>
        <begin position="13"/>
        <end position="24"/>
    </location>
</feature>
<dbReference type="PANTHER" id="PTHR47843">
    <property type="entry name" value="BTB DOMAIN-CONTAINING PROTEIN-RELATED"/>
    <property type="match status" value="1"/>
</dbReference>
<evidence type="ECO:0000259" key="2">
    <source>
        <dbReference type="PROSITE" id="PS50097"/>
    </source>
</evidence>
<reference evidence="3 4" key="1">
    <citation type="submission" date="2018-05" db="EMBL/GenBank/DDBJ databases">
        <title>Genome sequencing and assembly of the regulated plant pathogen Lachnellula willkommii and related sister species for the development of diagnostic species identification markers.</title>
        <authorList>
            <person name="Giroux E."/>
            <person name="Bilodeau G."/>
        </authorList>
    </citation>
    <scope>NUCLEOTIDE SEQUENCE [LARGE SCALE GENOMIC DNA]</scope>
    <source>
        <strain evidence="3 4">CBS 268.59</strain>
    </source>
</reference>
<evidence type="ECO:0000313" key="4">
    <source>
        <dbReference type="Proteomes" id="UP000469558"/>
    </source>
</evidence>
<dbReference type="Proteomes" id="UP000469558">
    <property type="component" value="Unassembled WGS sequence"/>
</dbReference>
<dbReference type="PANTHER" id="PTHR47843:SF2">
    <property type="entry name" value="BTB DOMAIN-CONTAINING PROTEIN"/>
    <property type="match status" value="1"/>
</dbReference>
<dbReference type="PROSITE" id="PS50097">
    <property type="entry name" value="BTB"/>
    <property type="match status" value="1"/>
</dbReference>
<dbReference type="AlphaFoldDB" id="A0A8T9BVM9"/>
<sequence>MAPPTVRKRDAPDIPASDSDANPSKRLQRSLPGPKKGKRPSFIDSDEMVEVNVQRKDEMKKFLVHKEFICYHSPFFDVAFNGKFQEGISRVLNLEHTAPRTFAMFVEWLYSQKVTVDVEWSPSVLGDLADLWILADRLLVPKLQKEALVAYGENRVALNKRPRREVEHTSREPAQVLIIAYLVLSSLADYKIYPGISFVSKITPKSCSLILYCSQRRRTTANGRGSRERN</sequence>
<proteinExistence type="predicted"/>
<evidence type="ECO:0000256" key="1">
    <source>
        <dbReference type="SAM" id="MobiDB-lite"/>
    </source>
</evidence>
<dbReference type="CDD" id="cd18186">
    <property type="entry name" value="BTB_POZ_ZBTB_KLHL-like"/>
    <property type="match status" value="1"/>
</dbReference>
<feature type="domain" description="BTB" evidence="2">
    <location>
        <begin position="45"/>
        <end position="118"/>
    </location>
</feature>
<dbReference type="InterPro" id="IPR011333">
    <property type="entry name" value="SKP1/BTB/POZ_sf"/>
</dbReference>
<dbReference type="SUPFAM" id="SSF54695">
    <property type="entry name" value="POZ domain"/>
    <property type="match status" value="1"/>
</dbReference>
<evidence type="ECO:0000313" key="3">
    <source>
        <dbReference type="EMBL" id="TVY59623.1"/>
    </source>
</evidence>
<dbReference type="Gene3D" id="3.30.710.10">
    <property type="entry name" value="Potassium Channel Kv1.1, Chain A"/>
    <property type="match status" value="1"/>
</dbReference>
<dbReference type="EMBL" id="QGMK01002276">
    <property type="protein sequence ID" value="TVY59623.1"/>
    <property type="molecule type" value="Genomic_DNA"/>
</dbReference>
<dbReference type="OrthoDB" id="3560540at2759"/>
<comment type="caution">
    <text evidence="3">The sequence shown here is derived from an EMBL/GenBank/DDBJ whole genome shotgun (WGS) entry which is preliminary data.</text>
</comment>
<dbReference type="Pfam" id="PF00651">
    <property type="entry name" value="BTB"/>
    <property type="match status" value="1"/>
</dbReference>
<dbReference type="SMART" id="SM00225">
    <property type="entry name" value="BTB"/>
    <property type="match status" value="1"/>
</dbReference>
<organism evidence="3 4">
    <name type="scientific">Lachnellula suecica</name>
    <dbReference type="NCBI Taxonomy" id="602035"/>
    <lineage>
        <taxon>Eukaryota</taxon>
        <taxon>Fungi</taxon>
        <taxon>Dikarya</taxon>
        <taxon>Ascomycota</taxon>
        <taxon>Pezizomycotina</taxon>
        <taxon>Leotiomycetes</taxon>
        <taxon>Helotiales</taxon>
        <taxon>Lachnaceae</taxon>
        <taxon>Lachnellula</taxon>
    </lineage>
</organism>
<name>A0A8T9BVM9_9HELO</name>
<feature type="region of interest" description="Disordered" evidence="1">
    <location>
        <begin position="1"/>
        <end position="41"/>
    </location>
</feature>
<accession>A0A8T9BVM9</accession>
<gene>
    <name evidence="3" type="ORF">LSUE1_G009222</name>
</gene>